<keyword evidence="2" id="KW-0378">Hydrolase</keyword>
<evidence type="ECO:0000313" key="3">
    <source>
        <dbReference type="Proteomes" id="UP001177769"/>
    </source>
</evidence>
<feature type="domain" description="Acetyl-CoA hydrolase/transferase C-terminal" evidence="1">
    <location>
        <begin position="416"/>
        <end position="583"/>
    </location>
</feature>
<dbReference type="InterPro" id="IPR046433">
    <property type="entry name" value="ActCoA_hydro"/>
</dbReference>
<dbReference type="AlphaFoldDB" id="A0AA95NBN4"/>
<dbReference type="PANTHER" id="PTHR21432">
    <property type="entry name" value="ACETYL-COA HYDROLASE-RELATED"/>
    <property type="match status" value="1"/>
</dbReference>
<dbReference type="Gene3D" id="3.40.1080.20">
    <property type="entry name" value="Acetyl-CoA hydrolase/transferase C-terminal domain"/>
    <property type="match status" value="1"/>
</dbReference>
<organism evidence="2 3">
    <name type="scientific">Paucibacter sediminis</name>
    <dbReference type="NCBI Taxonomy" id="3019553"/>
    <lineage>
        <taxon>Bacteria</taxon>
        <taxon>Pseudomonadati</taxon>
        <taxon>Pseudomonadota</taxon>
        <taxon>Betaproteobacteria</taxon>
        <taxon>Burkholderiales</taxon>
        <taxon>Sphaerotilaceae</taxon>
        <taxon>Roseateles</taxon>
    </lineage>
</organism>
<dbReference type="GO" id="GO:0016787">
    <property type="term" value="F:hydrolase activity"/>
    <property type="evidence" value="ECO:0007669"/>
    <property type="project" value="UniProtKB-KW"/>
</dbReference>
<dbReference type="GO" id="GO:0008775">
    <property type="term" value="F:acetate CoA-transferase activity"/>
    <property type="evidence" value="ECO:0007669"/>
    <property type="project" value="InterPro"/>
</dbReference>
<dbReference type="InterPro" id="IPR038460">
    <property type="entry name" value="AcetylCoA_hyd_C_sf"/>
</dbReference>
<dbReference type="RefSeq" id="WP_285232157.1">
    <property type="nucleotide sequence ID" value="NZ_CP116346.1"/>
</dbReference>
<dbReference type="Pfam" id="PF13336">
    <property type="entry name" value="AcetylCoA_hyd_C"/>
    <property type="match status" value="1"/>
</dbReference>
<name>A0AA95NBN4_9BURK</name>
<dbReference type="Gene3D" id="3.30.750.70">
    <property type="entry name" value="4-hydroxybutyrate coenzyme like domains"/>
    <property type="match status" value="1"/>
</dbReference>
<dbReference type="GO" id="GO:0006083">
    <property type="term" value="P:acetate metabolic process"/>
    <property type="evidence" value="ECO:0007669"/>
    <property type="project" value="InterPro"/>
</dbReference>
<dbReference type="SUPFAM" id="SSF100950">
    <property type="entry name" value="NagB/RpiA/CoA transferase-like"/>
    <property type="match status" value="1"/>
</dbReference>
<proteinExistence type="predicted"/>
<gene>
    <name evidence="2" type="ORF">PFX98_19545</name>
</gene>
<accession>A0AA95NBN4</accession>
<reference evidence="2" key="1">
    <citation type="submission" date="2023-01" db="EMBL/GenBank/DDBJ databases">
        <title>Whole genome sequence of Paucibacter sp. S2-9 isolated from pond sediment.</title>
        <authorList>
            <person name="Jung J.Y."/>
        </authorList>
    </citation>
    <scope>NUCLEOTIDE SEQUENCE</scope>
    <source>
        <strain evidence="2">S2-9</strain>
    </source>
</reference>
<evidence type="ECO:0000313" key="2">
    <source>
        <dbReference type="EMBL" id="WIT11079.1"/>
    </source>
</evidence>
<keyword evidence="3" id="KW-1185">Reference proteome</keyword>
<sequence>MDMQTLTELEAAVDAVLERIPGEIVLAIPLGLGKPNPWVNALYRRIAATPARRLKIFTALSLERPVGKSELEQHFLGPLLERVFGDYPDLDYVKAARAQALPPNIEVHEFFFKTGDYLNNDASQQGFVCTNYSFVARDMMAQGVNVIAQAVALRENAAGGLQLSMSCNPDVTQELIERMAAAGRPLLKVAVVNERLPFMAGTALWPLDRVDLLLRCPAANHELFGPPNASISWADYAIGLHASSLVLDGGTLQIGIGSLGDAVAQGLIVRDRQPEAYRSILGALCADGAEGLAGRELGGFAQGLYGCSEMFVNGFMRLIDAGLIRREVYDDADLQELANAGRVGTRPDLAVLRALAERGRIAAELTAPDIAYLEQLGALQPGRVPAGTALDDGRVAAALGERWLHATIMHGGFFLGPRDFYQRLRELPEAQRERISMTRIAYINQLYGDALGCERLKRAQRRDARLFNTTMKLTLLGAASSDGLDSGQMVSGVGGQYNFVAMGHALPDARSILMLRATHENQHGLTSSIVWSYGNITIPRHLRDIAITEYGVADLRGQTDGEIVKRLLAIADSRFQDQLIAEAKAHGKLEADYQLPERYRNNRPEMLREKLRPWRNEGVLPDFPFGTDLSEDEITIVRALKKLKHASQHPLQLLPMILKSLTGERPVPPAYLERLGLDQASSFKDLFIRRLFAANL</sequence>
<dbReference type="EMBL" id="CP116346">
    <property type="protein sequence ID" value="WIT11079.1"/>
    <property type="molecule type" value="Genomic_DNA"/>
</dbReference>
<dbReference type="KEGG" id="pais:PFX98_19545"/>
<dbReference type="PANTHER" id="PTHR21432:SF20">
    <property type="entry name" value="ACETYL-COA HYDROLASE"/>
    <property type="match status" value="1"/>
</dbReference>
<dbReference type="Proteomes" id="UP001177769">
    <property type="component" value="Chromosome"/>
</dbReference>
<evidence type="ECO:0000259" key="1">
    <source>
        <dbReference type="Pfam" id="PF13336"/>
    </source>
</evidence>
<dbReference type="InterPro" id="IPR026888">
    <property type="entry name" value="AcetylCoA_hyd_C"/>
</dbReference>
<protein>
    <submittedName>
        <fullName evidence="2">Acetyl-CoA hydrolase/transferase C-terminal domain-containing protein</fullName>
    </submittedName>
</protein>
<dbReference type="InterPro" id="IPR037171">
    <property type="entry name" value="NagB/RpiA_transferase-like"/>
</dbReference>